<dbReference type="EMBL" id="ASPP01004416">
    <property type="protein sequence ID" value="ETO32181.1"/>
    <property type="molecule type" value="Genomic_DNA"/>
</dbReference>
<keyword evidence="9" id="KW-1185">Reference proteome</keyword>
<evidence type="ECO:0000256" key="2">
    <source>
        <dbReference type="ARBA" id="ARBA00022670"/>
    </source>
</evidence>
<dbReference type="Pfam" id="PF00675">
    <property type="entry name" value="Peptidase_M16"/>
    <property type="match status" value="1"/>
</dbReference>
<dbReference type="SUPFAM" id="SSF63411">
    <property type="entry name" value="LuxS/MPP-like metallohydrolase"/>
    <property type="match status" value="1"/>
</dbReference>
<dbReference type="AlphaFoldDB" id="X6P1R5"/>
<dbReference type="MEROPS" id="M16.008"/>
<name>X6P1R5_RETFI</name>
<comment type="caution">
    <text evidence="8">The sequence shown here is derived from an EMBL/GenBank/DDBJ whole genome shotgun (WGS) entry which is preliminary data.</text>
</comment>
<dbReference type="PANTHER" id="PTHR43690">
    <property type="entry name" value="NARDILYSIN"/>
    <property type="match status" value="1"/>
</dbReference>
<dbReference type="InterPro" id="IPR011249">
    <property type="entry name" value="Metalloenz_LuxS/M16"/>
</dbReference>
<dbReference type="InterPro" id="IPR050626">
    <property type="entry name" value="Peptidase_M16"/>
</dbReference>
<keyword evidence="3" id="KW-0479">Metal-binding</keyword>
<evidence type="ECO:0000256" key="3">
    <source>
        <dbReference type="ARBA" id="ARBA00022723"/>
    </source>
</evidence>
<dbReference type="OMA" id="CINSADS"/>
<feature type="domain" description="Peptidase M16 N-terminal" evidence="7">
    <location>
        <begin position="1"/>
        <end position="98"/>
    </location>
</feature>
<dbReference type="GO" id="GO:0006508">
    <property type="term" value="P:proteolysis"/>
    <property type="evidence" value="ECO:0007669"/>
    <property type="project" value="UniProtKB-KW"/>
</dbReference>
<evidence type="ECO:0000256" key="1">
    <source>
        <dbReference type="ARBA" id="ARBA00007261"/>
    </source>
</evidence>
<accession>X6P1R5</accession>
<dbReference type="PANTHER" id="PTHR43690:SF18">
    <property type="entry name" value="INSULIN-DEGRADING ENZYME-RELATED"/>
    <property type="match status" value="1"/>
</dbReference>
<proteinExistence type="inferred from homology"/>
<dbReference type="Proteomes" id="UP000023152">
    <property type="component" value="Unassembled WGS sequence"/>
</dbReference>
<sequence>MLFLGTKKYPDEQEYHRYLKDHGGKDNASTGMEMTCYQFDVHKEHLEGALDRFAQFFISPLFTESATDREMNAVNSENENNLQSDGHRLYQLDKSLANSSHPFHKFGTGNLKTLRDDVPKHINVRDALLDFHKKYYSGVGHML</sequence>
<keyword evidence="2" id="KW-0645">Protease</keyword>
<organism evidence="8 9">
    <name type="scientific">Reticulomyxa filosa</name>
    <dbReference type="NCBI Taxonomy" id="46433"/>
    <lineage>
        <taxon>Eukaryota</taxon>
        <taxon>Sar</taxon>
        <taxon>Rhizaria</taxon>
        <taxon>Retaria</taxon>
        <taxon>Foraminifera</taxon>
        <taxon>Monothalamids</taxon>
        <taxon>Reticulomyxidae</taxon>
        <taxon>Reticulomyxa</taxon>
    </lineage>
</organism>
<evidence type="ECO:0000313" key="9">
    <source>
        <dbReference type="Proteomes" id="UP000023152"/>
    </source>
</evidence>
<dbReference type="OrthoDB" id="952271at2759"/>
<dbReference type="GO" id="GO:0008237">
    <property type="term" value="F:metallopeptidase activity"/>
    <property type="evidence" value="ECO:0007669"/>
    <property type="project" value="UniProtKB-KW"/>
</dbReference>
<evidence type="ECO:0000256" key="4">
    <source>
        <dbReference type="ARBA" id="ARBA00022801"/>
    </source>
</evidence>
<evidence type="ECO:0000256" key="6">
    <source>
        <dbReference type="ARBA" id="ARBA00023049"/>
    </source>
</evidence>
<protein>
    <recommendedName>
        <fullName evidence="7">Peptidase M16 N-terminal domain-containing protein</fullName>
    </recommendedName>
</protein>
<keyword evidence="5" id="KW-0862">Zinc</keyword>
<evidence type="ECO:0000256" key="5">
    <source>
        <dbReference type="ARBA" id="ARBA00022833"/>
    </source>
</evidence>
<dbReference type="Gene3D" id="3.30.830.10">
    <property type="entry name" value="Metalloenzyme, LuxS/M16 peptidase-like"/>
    <property type="match status" value="1"/>
</dbReference>
<dbReference type="GO" id="GO:0046872">
    <property type="term" value="F:metal ion binding"/>
    <property type="evidence" value="ECO:0007669"/>
    <property type="project" value="UniProtKB-KW"/>
</dbReference>
<keyword evidence="6" id="KW-0482">Metalloprotease</keyword>
<comment type="similarity">
    <text evidence="1">Belongs to the peptidase M16 family.</text>
</comment>
<gene>
    <name evidence="8" type="ORF">RFI_04935</name>
</gene>
<evidence type="ECO:0000259" key="7">
    <source>
        <dbReference type="Pfam" id="PF00675"/>
    </source>
</evidence>
<dbReference type="InterPro" id="IPR011765">
    <property type="entry name" value="Pept_M16_N"/>
</dbReference>
<keyword evidence="4" id="KW-0378">Hydrolase</keyword>
<evidence type="ECO:0000313" key="8">
    <source>
        <dbReference type="EMBL" id="ETO32181.1"/>
    </source>
</evidence>
<reference evidence="8 9" key="1">
    <citation type="journal article" date="2013" name="Curr. Biol.">
        <title>The Genome of the Foraminiferan Reticulomyxa filosa.</title>
        <authorList>
            <person name="Glockner G."/>
            <person name="Hulsmann N."/>
            <person name="Schleicher M."/>
            <person name="Noegel A.A."/>
            <person name="Eichinger L."/>
            <person name="Gallinger C."/>
            <person name="Pawlowski J."/>
            <person name="Sierra R."/>
            <person name="Euteneuer U."/>
            <person name="Pillet L."/>
            <person name="Moustafa A."/>
            <person name="Platzer M."/>
            <person name="Groth M."/>
            <person name="Szafranski K."/>
            <person name="Schliwa M."/>
        </authorList>
    </citation>
    <scope>NUCLEOTIDE SEQUENCE [LARGE SCALE GENOMIC DNA]</scope>
</reference>